<reference evidence="7 8" key="1">
    <citation type="submission" date="2024-02" db="EMBL/GenBank/DDBJ databases">
        <authorList>
            <person name="Vignale AGUSTIN F."/>
            <person name="Sosa J E."/>
            <person name="Modenutti C."/>
        </authorList>
    </citation>
    <scope>NUCLEOTIDE SEQUENCE [LARGE SCALE GENOMIC DNA]</scope>
</reference>
<dbReference type="InterPro" id="IPR016140">
    <property type="entry name" value="Bifunc_inhib/LTP/seed_store"/>
</dbReference>
<proteinExistence type="inferred from homology"/>
<name>A0ABC8TCW7_9AQUA</name>
<dbReference type="PANTHER" id="PTHR33076">
    <property type="entry name" value="NON-SPECIFIC LIPID-TRANSFER PROTEIN 2-RELATED"/>
    <property type="match status" value="1"/>
</dbReference>
<comment type="function">
    <text evidence="4">Plant non-specific lipid-transfer proteins transfer phospholipids as well as galactolipids across membranes. May play a role in wax or cutin deposition in the cell walls of expanding epidermal cells and certain secretory tissues.</text>
</comment>
<dbReference type="Proteomes" id="UP001642360">
    <property type="component" value="Unassembled WGS sequence"/>
</dbReference>
<dbReference type="SUPFAM" id="SSF47699">
    <property type="entry name" value="Bifunctional inhibitor/lipid-transfer protein/seed storage 2S albumin"/>
    <property type="match status" value="1"/>
</dbReference>
<keyword evidence="2 4" id="KW-0813">Transport</keyword>
<feature type="domain" description="Bifunctional inhibitor/plant lipid transfer protein/seed storage helical" evidence="6">
    <location>
        <begin position="24"/>
        <end position="107"/>
    </location>
</feature>
<dbReference type="GO" id="GO:0008289">
    <property type="term" value="F:lipid binding"/>
    <property type="evidence" value="ECO:0007669"/>
    <property type="project" value="UniProtKB-KW"/>
</dbReference>
<dbReference type="Gene3D" id="1.10.110.10">
    <property type="entry name" value="Plant lipid-transfer and hydrophobic proteins"/>
    <property type="match status" value="1"/>
</dbReference>
<keyword evidence="3 4" id="KW-0446">Lipid-binding</keyword>
<evidence type="ECO:0000256" key="2">
    <source>
        <dbReference type="ARBA" id="ARBA00022448"/>
    </source>
</evidence>
<sequence>MSRLLWSLAILLLVARSVMSAPSCTAVVNEVQTCLGFLQGNGPSPACCSGVKDLKNNAKTKADRVAICNCIKNALSNVKYDPKRLTLLPQKCGVNYNLPPIDQKYDCSTIPMERVLHAKAHKNF</sequence>
<comment type="caution">
    <text evidence="7">The sequence shown here is derived from an EMBL/GenBank/DDBJ whole genome shotgun (WGS) entry which is preliminary data.</text>
</comment>
<feature type="signal peptide" evidence="5">
    <location>
        <begin position="1"/>
        <end position="20"/>
    </location>
</feature>
<dbReference type="CDD" id="cd01960">
    <property type="entry name" value="nsLTP1"/>
    <property type="match status" value="1"/>
</dbReference>
<evidence type="ECO:0000259" key="6">
    <source>
        <dbReference type="SMART" id="SM00499"/>
    </source>
</evidence>
<dbReference type="InterPro" id="IPR000528">
    <property type="entry name" value="Plant_nsLTP"/>
</dbReference>
<keyword evidence="8" id="KW-1185">Reference proteome</keyword>
<dbReference type="InterPro" id="IPR036312">
    <property type="entry name" value="Bifun_inhib/LTP/seed_sf"/>
</dbReference>
<evidence type="ECO:0000256" key="4">
    <source>
        <dbReference type="RuleBase" id="RU000628"/>
    </source>
</evidence>
<evidence type="ECO:0000313" key="7">
    <source>
        <dbReference type="EMBL" id="CAK9165781.1"/>
    </source>
</evidence>
<comment type="similarity">
    <text evidence="1 4">Belongs to the plant LTP family.</text>
</comment>
<dbReference type="Pfam" id="PF00234">
    <property type="entry name" value="Tryp_alpha_amyl"/>
    <property type="match status" value="1"/>
</dbReference>
<feature type="chain" id="PRO_5044839698" description="Non-specific lipid-transfer protein" evidence="5">
    <location>
        <begin position="21"/>
        <end position="124"/>
    </location>
</feature>
<evidence type="ECO:0000256" key="1">
    <source>
        <dbReference type="ARBA" id="ARBA00009748"/>
    </source>
</evidence>
<gene>
    <name evidence="7" type="ORF">ILEXP_LOCUS34953</name>
</gene>
<dbReference type="EMBL" id="CAUOFW020004458">
    <property type="protein sequence ID" value="CAK9165781.1"/>
    <property type="molecule type" value="Genomic_DNA"/>
</dbReference>
<keyword evidence="5" id="KW-0732">Signal</keyword>
<dbReference type="SMART" id="SM00499">
    <property type="entry name" value="AAI"/>
    <property type="match status" value="1"/>
</dbReference>
<dbReference type="PRINTS" id="PR00382">
    <property type="entry name" value="LIPIDTRNSFER"/>
</dbReference>
<evidence type="ECO:0000256" key="5">
    <source>
        <dbReference type="SAM" id="SignalP"/>
    </source>
</evidence>
<dbReference type="AlphaFoldDB" id="A0ABC8TCW7"/>
<evidence type="ECO:0000256" key="3">
    <source>
        <dbReference type="ARBA" id="ARBA00023121"/>
    </source>
</evidence>
<accession>A0ABC8TCW7</accession>
<evidence type="ECO:0000313" key="8">
    <source>
        <dbReference type="Proteomes" id="UP001642360"/>
    </source>
</evidence>
<protein>
    <recommendedName>
        <fullName evidence="4">Non-specific lipid-transfer protein</fullName>
    </recommendedName>
</protein>
<organism evidence="7 8">
    <name type="scientific">Ilex paraguariensis</name>
    <name type="common">yerba mate</name>
    <dbReference type="NCBI Taxonomy" id="185542"/>
    <lineage>
        <taxon>Eukaryota</taxon>
        <taxon>Viridiplantae</taxon>
        <taxon>Streptophyta</taxon>
        <taxon>Embryophyta</taxon>
        <taxon>Tracheophyta</taxon>
        <taxon>Spermatophyta</taxon>
        <taxon>Magnoliopsida</taxon>
        <taxon>eudicotyledons</taxon>
        <taxon>Gunneridae</taxon>
        <taxon>Pentapetalae</taxon>
        <taxon>asterids</taxon>
        <taxon>campanulids</taxon>
        <taxon>Aquifoliales</taxon>
        <taxon>Aquifoliaceae</taxon>
        <taxon>Ilex</taxon>
    </lineage>
</organism>